<sequence>MIYNYLKILLRITRRQHFFAIINSLGLSVGMAVFILIMLWVNHEVSFDGFHKNAGDIYRVNTVWKKTGEKSASTPGKLAEAIKTSIPEVELVARVHSSSDQSFYTYGDKSFYENKIAYVDPAFFQMFDFPAIKGGVSNWLEPSGSMIVSETTARNYFGSENPINKVLTWNNKTDNVVTGVVVDFPDNSHLQFNFIYSHNDLQRYWPGGYSWTNFVHNTYLQLKPGADIEAVNKKLTALLFNNAPASREEVHEIYLQPLREIYLDPTVSSSVAKQGNRQYVNIFSIVALAILAIACINFINLSTARAGKRAREVGVRKSLGASRKSLIIQFFSESLGMAFISFLVSMLLVEIFLPAFNQLVQKNIDIDYGNWRFLGGLAVMVFLTGIISGIYPALLLSSFKTTSVLKGAPVKEGHSRLFRKGLVVIQFTVSMLLIIGSTVIFKQLYFLQNKQLGFSKENTIYIPAQGNITSKYEMVRQELLQSPHIADVTARESLPMVSINTNHITWPGKKSELNYSVETIAVDYNFMETMGVKFSDGRNFSAEHATDADRAFIINQSAVEMMELKEPVGTEVSTRGREGEIIGVIPDVNFKSLHQPVEPQVFYVLKDFRSMTMQLFGVVLIKIAGNDPSAAIEDIQQVAKKYNPDIPFEYHFLDQEIDAQYAFEERLSKVSNYFSGLAIVVSCLGLLGLVTYTTQQREKELGIKKVLGASPTHLLRNLTGDFLLLILLAWLMAAPLGYYLLHEWLQGFAYKIDLNIAIFLGAGAIALLVTLSIIGTQLIRAIRTNPAEVLKCE</sequence>
<protein>
    <submittedName>
        <fullName evidence="9">ABC transporter permease</fullName>
    </submittedName>
</protein>
<dbReference type="PANTHER" id="PTHR30572:SF18">
    <property type="entry name" value="ABC-TYPE MACROLIDE FAMILY EXPORT SYSTEM PERMEASE COMPONENT 2"/>
    <property type="match status" value="1"/>
</dbReference>
<evidence type="ECO:0000256" key="3">
    <source>
        <dbReference type="ARBA" id="ARBA00022692"/>
    </source>
</evidence>
<feature type="transmembrane region" description="Helical" evidence="6">
    <location>
        <begin position="417"/>
        <end position="441"/>
    </location>
</feature>
<keyword evidence="4 6" id="KW-1133">Transmembrane helix</keyword>
<dbReference type="RefSeq" id="WP_155173536.1">
    <property type="nucleotide sequence ID" value="NZ_BAAAFL010000012.1"/>
</dbReference>
<organism evidence="9 10">
    <name type="scientific">Fulvivirga kasyanovii</name>
    <dbReference type="NCBI Taxonomy" id="396812"/>
    <lineage>
        <taxon>Bacteria</taxon>
        <taxon>Pseudomonadati</taxon>
        <taxon>Bacteroidota</taxon>
        <taxon>Cytophagia</taxon>
        <taxon>Cytophagales</taxon>
        <taxon>Fulvivirgaceae</taxon>
        <taxon>Fulvivirga</taxon>
    </lineage>
</organism>
<keyword evidence="10" id="KW-1185">Reference proteome</keyword>
<feature type="domain" description="MacB-like periplasmic core" evidence="8">
    <location>
        <begin position="454"/>
        <end position="637"/>
    </location>
</feature>
<keyword evidence="2" id="KW-1003">Cell membrane</keyword>
<evidence type="ECO:0000313" key="9">
    <source>
        <dbReference type="EMBL" id="MTI26522.1"/>
    </source>
</evidence>
<feature type="domain" description="MacB-like periplasmic core" evidence="8">
    <location>
        <begin position="21"/>
        <end position="237"/>
    </location>
</feature>
<dbReference type="InterPro" id="IPR003838">
    <property type="entry name" value="ABC3_permease_C"/>
</dbReference>
<keyword evidence="5 6" id="KW-0472">Membrane</keyword>
<dbReference type="PANTHER" id="PTHR30572">
    <property type="entry name" value="MEMBRANE COMPONENT OF TRANSPORTER-RELATED"/>
    <property type="match status" value="1"/>
</dbReference>
<dbReference type="InterPro" id="IPR050250">
    <property type="entry name" value="Macrolide_Exporter_MacB"/>
</dbReference>
<gene>
    <name evidence="9" type="ORF">E1163_16310</name>
</gene>
<reference evidence="9 10" key="1">
    <citation type="submission" date="2019-02" db="EMBL/GenBank/DDBJ databases">
        <authorList>
            <person name="Goldberg S.R."/>
            <person name="Haltli B.A."/>
            <person name="Correa H."/>
            <person name="Russell K.G."/>
        </authorList>
    </citation>
    <scope>NUCLEOTIDE SEQUENCE [LARGE SCALE GENOMIC DNA]</scope>
    <source>
        <strain evidence="9 10">JCM 16186</strain>
    </source>
</reference>
<dbReference type="InterPro" id="IPR025857">
    <property type="entry name" value="MacB_PCD"/>
</dbReference>
<feature type="domain" description="ABC3 transporter permease C-terminal" evidence="7">
    <location>
        <begin position="674"/>
        <end position="786"/>
    </location>
</feature>
<feature type="transmembrane region" description="Helical" evidence="6">
    <location>
        <begin position="326"/>
        <end position="353"/>
    </location>
</feature>
<dbReference type="Proteomes" id="UP000798808">
    <property type="component" value="Unassembled WGS sequence"/>
</dbReference>
<accession>A0ABW9RQR5</accession>
<keyword evidence="3 6" id="KW-0812">Transmembrane</keyword>
<comment type="subcellular location">
    <subcellularLocation>
        <location evidence="1">Cell membrane</location>
        <topology evidence="1">Multi-pass membrane protein</topology>
    </subcellularLocation>
</comment>
<name>A0ABW9RQR5_9BACT</name>
<comment type="caution">
    <text evidence="9">The sequence shown here is derived from an EMBL/GenBank/DDBJ whole genome shotgun (WGS) entry which is preliminary data.</text>
</comment>
<evidence type="ECO:0000256" key="4">
    <source>
        <dbReference type="ARBA" id="ARBA00022989"/>
    </source>
</evidence>
<feature type="transmembrane region" description="Helical" evidence="6">
    <location>
        <begin position="373"/>
        <end position="396"/>
    </location>
</feature>
<dbReference type="Pfam" id="PF02687">
    <property type="entry name" value="FtsX"/>
    <property type="match status" value="2"/>
</dbReference>
<evidence type="ECO:0000256" key="2">
    <source>
        <dbReference type="ARBA" id="ARBA00022475"/>
    </source>
</evidence>
<dbReference type="Pfam" id="PF12704">
    <property type="entry name" value="MacB_PCD"/>
    <property type="match status" value="2"/>
</dbReference>
<feature type="transmembrane region" description="Helical" evidence="6">
    <location>
        <begin position="20"/>
        <end position="41"/>
    </location>
</feature>
<feature type="domain" description="ABC3 transporter permease C-terminal" evidence="7">
    <location>
        <begin position="285"/>
        <end position="398"/>
    </location>
</feature>
<evidence type="ECO:0000256" key="1">
    <source>
        <dbReference type="ARBA" id="ARBA00004651"/>
    </source>
</evidence>
<proteinExistence type="predicted"/>
<evidence type="ECO:0000259" key="7">
    <source>
        <dbReference type="Pfam" id="PF02687"/>
    </source>
</evidence>
<feature type="transmembrane region" description="Helical" evidence="6">
    <location>
        <begin position="279"/>
        <end position="301"/>
    </location>
</feature>
<feature type="transmembrane region" description="Helical" evidence="6">
    <location>
        <begin position="673"/>
        <end position="693"/>
    </location>
</feature>
<evidence type="ECO:0000259" key="8">
    <source>
        <dbReference type="Pfam" id="PF12704"/>
    </source>
</evidence>
<evidence type="ECO:0000256" key="6">
    <source>
        <dbReference type="SAM" id="Phobius"/>
    </source>
</evidence>
<evidence type="ECO:0000313" key="10">
    <source>
        <dbReference type="Proteomes" id="UP000798808"/>
    </source>
</evidence>
<dbReference type="EMBL" id="SMLW01000585">
    <property type="protein sequence ID" value="MTI26522.1"/>
    <property type="molecule type" value="Genomic_DNA"/>
</dbReference>
<feature type="transmembrane region" description="Helical" evidence="6">
    <location>
        <begin position="714"/>
        <end position="734"/>
    </location>
</feature>
<feature type="transmembrane region" description="Helical" evidence="6">
    <location>
        <begin position="754"/>
        <end position="774"/>
    </location>
</feature>
<evidence type="ECO:0000256" key="5">
    <source>
        <dbReference type="ARBA" id="ARBA00023136"/>
    </source>
</evidence>